<dbReference type="PANTHER" id="PTHR11712:SF336">
    <property type="entry name" value="3-OXOACYL-[ACYL-CARRIER-PROTEIN] SYNTHASE, MITOCHONDRIAL"/>
    <property type="match status" value="1"/>
</dbReference>
<evidence type="ECO:0000256" key="12">
    <source>
        <dbReference type="RuleBase" id="RU003694"/>
    </source>
</evidence>
<evidence type="ECO:0000313" key="15">
    <source>
        <dbReference type="Proteomes" id="UP001317963"/>
    </source>
</evidence>
<dbReference type="EC" id="2.3.1.179" evidence="3 11"/>
<keyword evidence="7" id="KW-0276">Fatty acid metabolism</keyword>
<comment type="similarity">
    <text evidence="2 11 12">Belongs to the thiolase-like superfamily. Beta-ketoacyl-ACP synthases family.</text>
</comment>
<evidence type="ECO:0000256" key="4">
    <source>
        <dbReference type="ARBA" id="ARBA00014657"/>
    </source>
</evidence>
<evidence type="ECO:0000256" key="8">
    <source>
        <dbReference type="ARBA" id="ARBA00023098"/>
    </source>
</evidence>
<dbReference type="InterPro" id="IPR017568">
    <property type="entry name" value="3-oxoacyl-ACP_synth-2"/>
</dbReference>
<gene>
    <name evidence="14" type="primary">fabF</name>
    <name evidence="14" type="ORF">E0F26_09090</name>
</gene>
<evidence type="ECO:0000256" key="11">
    <source>
        <dbReference type="PIRNR" id="PIRNR000447"/>
    </source>
</evidence>
<dbReference type="InterPro" id="IPR014030">
    <property type="entry name" value="Ketoacyl_synth_N"/>
</dbReference>
<dbReference type="RefSeq" id="WP_279241343.1">
    <property type="nucleotide sequence ID" value="NZ_CP036501.1"/>
</dbReference>
<dbReference type="SMART" id="SM00825">
    <property type="entry name" value="PKS_KS"/>
    <property type="match status" value="1"/>
</dbReference>
<dbReference type="PROSITE" id="PS00606">
    <property type="entry name" value="KS3_1"/>
    <property type="match status" value="1"/>
</dbReference>
<dbReference type="InterPro" id="IPR018201">
    <property type="entry name" value="Ketoacyl_synth_AS"/>
</dbReference>
<evidence type="ECO:0000256" key="9">
    <source>
        <dbReference type="ARBA" id="ARBA00023160"/>
    </source>
</evidence>
<evidence type="ECO:0000256" key="6">
    <source>
        <dbReference type="ARBA" id="ARBA00022679"/>
    </source>
</evidence>
<dbReference type="PANTHER" id="PTHR11712">
    <property type="entry name" value="POLYKETIDE SYNTHASE-RELATED"/>
    <property type="match status" value="1"/>
</dbReference>
<dbReference type="NCBIfam" id="NF005589">
    <property type="entry name" value="PRK07314.1"/>
    <property type="match status" value="1"/>
</dbReference>
<dbReference type="Pfam" id="PF02801">
    <property type="entry name" value="Ketoacyl-synt_C"/>
    <property type="match status" value="1"/>
</dbReference>
<keyword evidence="9 11" id="KW-0275">Fatty acid biosynthesis</keyword>
<reference evidence="14 15" key="1">
    <citation type="submission" date="2019-02" db="EMBL/GenBank/DDBJ databases">
        <title>Halieaceae_genomes.</title>
        <authorList>
            <person name="Li S.-H."/>
        </authorList>
    </citation>
    <scope>NUCLEOTIDE SEQUENCE [LARGE SCALE GENOMIC DNA]</scope>
    <source>
        <strain evidence="14 15">JH123</strain>
    </source>
</reference>
<comment type="catalytic activity">
    <reaction evidence="11">
        <text>(9Z)-hexadecenoyl-[ACP] + malonyl-[ACP] + H(+) = 3-oxo-(11Z)-octadecenoyl-[ACP] + holo-[ACP] + CO2</text>
        <dbReference type="Rhea" id="RHEA:55040"/>
        <dbReference type="Rhea" id="RHEA-COMP:9623"/>
        <dbReference type="Rhea" id="RHEA-COMP:9685"/>
        <dbReference type="Rhea" id="RHEA-COMP:10800"/>
        <dbReference type="Rhea" id="RHEA-COMP:14074"/>
        <dbReference type="ChEBI" id="CHEBI:15378"/>
        <dbReference type="ChEBI" id="CHEBI:16526"/>
        <dbReference type="ChEBI" id="CHEBI:64479"/>
        <dbReference type="ChEBI" id="CHEBI:78449"/>
        <dbReference type="ChEBI" id="CHEBI:83989"/>
        <dbReference type="ChEBI" id="CHEBI:138538"/>
        <dbReference type="EC" id="2.3.1.179"/>
    </reaction>
</comment>
<comment type="catalytic activity">
    <reaction evidence="11">
        <text>a fatty acyl-[ACP] + malonyl-[ACP] + H(+) = a 3-oxoacyl-[ACP] + holo-[ACP] + CO2</text>
        <dbReference type="Rhea" id="RHEA:22836"/>
        <dbReference type="Rhea" id="RHEA-COMP:9623"/>
        <dbReference type="Rhea" id="RHEA-COMP:9685"/>
        <dbReference type="Rhea" id="RHEA-COMP:9916"/>
        <dbReference type="Rhea" id="RHEA-COMP:14125"/>
        <dbReference type="ChEBI" id="CHEBI:15378"/>
        <dbReference type="ChEBI" id="CHEBI:16526"/>
        <dbReference type="ChEBI" id="CHEBI:64479"/>
        <dbReference type="ChEBI" id="CHEBI:78449"/>
        <dbReference type="ChEBI" id="CHEBI:78776"/>
        <dbReference type="ChEBI" id="CHEBI:138651"/>
    </reaction>
</comment>
<dbReference type="SUPFAM" id="SSF53901">
    <property type="entry name" value="Thiolase-like"/>
    <property type="match status" value="2"/>
</dbReference>
<protein>
    <recommendedName>
        <fullName evidence="4 11">3-oxoacyl-[acyl-carrier-protein] synthase 2</fullName>
        <ecNumber evidence="3 11">2.3.1.179</ecNumber>
    </recommendedName>
</protein>
<dbReference type="InterPro" id="IPR016039">
    <property type="entry name" value="Thiolase-like"/>
</dbReference>
<keyword evidence="6 11" id="KW-0808">Transferase</keyword>
<sequence>MNNRRVVVTGMGAVTALGLDAESTWTGVVNGRNGVKAIEHFDASAFSTRFSASLENFSTEGYLEPRDAKRMDLFIQYGMVAGIQAMRDSGLEITEANQDRVGCNVGAGIGGIGLIEKTSLLMNKSGPRKISPFFVPGSIINMVAGNLSIEFNLRGPNLAMVTACTTGTHSIGLGARLIAAGDADAMLVGGAEMGTTPAGLGGFAAARALSTRNDDPATASRPWDKDRDGFVLGDGAGVMLIESLESAQARGANIYAEVVGFGMSGDAYHMTSPPEDGRGAALSMRNALTSAGMNADAVDYINAHGTSTPAGDVAETLAIKSVFGAHAHNVAVSSTKSMIGHLLGAAGAVEAIFSTLAIRDGVAPPTINLTNPDDGCDLNYVPGVAQERDIRVAMSNSFGFGGTNGTLIFKKFE</sequence>
<keyword evidence="10 11" id="KW-0012">Acyltransferase</keyword>
<dbReference type="InterPro" id="IPR014031">
    <property type="entry name" value="Ketoacyl_synth_C"/>
</dbReference>
<keyword evidence="5 11" id="KW-0444">Lipid biosynthesis</keyword>
<comment type="pathway">
    <text evidence="1 11">Lipid metabolism; fatty acid biosynthesis.</text>
</comment>
<dbReference type="NCBIfam" id="TIGR03150">
    <property type="entry name" value="fabF"/>
    <property type="match status" value="1"/>
</dbReference>
<dbReference type="Gene3D" id="3.40.47.10">
    <property type="match status" value="1"/>
</dbReference>
<dbReference type="CDD" id="cd00834">
    <property type="entry name" value="KAS_I_II"/>
    <property type="match status" value="1"/>
</dbReference>
<dbReference type="Proteomes" id="UP001317963">
    <property type="component" value="Chromosome"/>
</dbReference>
<evidence type="ECO:0000256" key="5">
    <source>
        <dbReference type="ARBA" id="ARBA00022516"/>
    </source>
</evidence>
<dbReference type="GO" id="GO:0004315">
    <property type="term" value="F:3-oxoacyl-[acyl-carrier-protein] synthase activity"/>
    <property type="evidence" value="ECO:0007669"/>
    <property type="project" value="UniProtKB-EC"/>
</dbReference>
<dbReference type="InterPro" id="IPR020841">
    <property type="entry name" value="PKS_Beta-ketoAc_synthase_dom"/>
</dbReference>
<evidence type="ECO:0000256" key="3">
    <source>
        <dbReference type="ARBA" id="ARBA00012356"/>
    </source>
</evidence>
<keyword evidence="8" id="KW-0443">Lipid metabolism</keyword>
<dbReference type="Pfam" id="PF00109">
    <property type="entry name" value="ketoacyl-synt"/>
    <property type="match status" value="1"/>
</dbReference>
<organism evidence="14 15">
    <name type="scientific">Candidatus Paraluminiphilus aquimaris</name>
    <dbReference type="NCBI Taxonomy" id="2518994"/>
    <lineage>
        <taxon>Bacteria</taxon>
        <taxon>Pseudomonadati</taxon>
        <taxon>Pseudomonadota</taxon>
        <taxon>Gammaproteobacteria</taxon>
        <taxon>Cellvibrionales</taxon>
        <taxon>Halieaceae</taxon>
        <taxon>Candidatus Paraluminiphilus</taxon>
    </lineage>
</organism>
<dbReference type="InterPro" id="IPR000794">
    <property type="entry name" value="Beta-ketoacyl_synthase"/>
</dbReference>
<evidence type="ECO:0000256" key="7">
    <source>
        <dbReference type="ARBA" id="ARBA00022832"/>
    </source>
</evidence>
<feature type="domain" description="Ketosynthase family 3 (KS3)" evidence="13">
    <location>
        <begin position="3"/>
        <end position="411"/>
    </location>
</feature>
<accession>A0ABY6Q9H3</accession>
<evidence type="ECO:0000256" key="2">
    <source>
        <dbReference type="ARBA" id="ARBA00008467"/>
    </source>
</evidence>
<evidence type="ECO:0000256" key="1">
    <source>
        <dbReference type="ARBA" id="ARBA00005194"/>
    </source>
</evidence>
<dbReference type="EMBL" id="CP036501">
    <property type="protein sequence ID" value="UZP74881.1"/>
    <property type="molecule type" value="Genomic_DNA"/>
</dbReference>
<keyword evidence="15" id="KW-1185">Reference proteome</keyword>
<dbReference type="PIRSF" id="PIRSF000447">
    <property type="entry name" value="KAS_II"/>
    <property type="match status" value="1"/>
</dbReference>
<evidence type="ECO:0000256" key="10">
    <source>
        <dbReference type="ARBA" id="ARBA00023315"/>
    </source>
</evidence>
<dbReference type="PROSITE" id="PS52004">
    <property type="entry name" value="KS3_2"/>
    <property type="match status" value="1"/>
</dbReference>
<name>A0ABY6Q9H3_9GAMM</name>
<proteinExistence type="inferred from homology"/>
<evidence type="ECO:0000259" key="13">
    <source>
        <dbReference type="PROSITE" id="PS52004"/>
    </source>
</evidence>
<evidence type="ECO:0000313" key="14">
    <source>
        <dbReference type="EMBL" id="UZP74881.1"/>
    </source>
</evidence>
<comment type="function">
    <text evidence="11">Involved in the type II fatty acid elongation cycle. Catalyzes the elongation of a wide range of acyl-ACP by the addition of two carbons from malonyl-ACP to an acyl acceptor. Can efficiently catalyze the conversion of palmitoleoyl-ACP (cis-hexadec-9-enoyl-ACP) to cis-vaccenoyl-ACP (cis-octadec-11-enoyl-ACP), an essential step in the thermal regulation of fatty acid composition.</text>
</comment>